<reference evidence="3" key="1">
    <citation type="journal article" date="2017" name="Nat. Commun.">
        <title>The asparagus genome sheds light on the origin and evolution of a young Y chromosome.</title>
        <authorList>
            <person name="Harkess A."/>
            <person name="Zhou J."/>
            <person name="Xu C."/>
            <person name="Bowers J.E."/>
            <person name="Van der Hulst R."/>
            <person name="Ayyampalayam S."/>
            <person name="Mercati F."/>
            <person name="Riccardi P."/>
            <person name="McKain M.R."/>
            <person name="Kakrana A."/>
            <person name="Tang H."/>
            <person name="Ray J."/>
            <person name="Groenendijk J."/>
            <person name="Arikit S."/>
            <person name="Mathioni S.M."/>
            <person name="Nakano M."/>
            <person name="Shan H."/>
            <person name="Telgmann-Rauber A."/>
            <person name="Kanno A."/>
            <person name="Yue Z."/>
            <person name="Chen H."/>
            <person name="Li W."/>
            <person name="Chen Y."/>
            <person name="Xu X."/>
            <person name="Zhang Y."/>
            <person name="Luo S."/>
            <person name="Chen H."/>
            <person name="Gao J."/>
            <person name="Mao Z."/>
            <person name="Pires J.C."/>
            <person name="Luo M."/>
            <person name="Kudrna D."/>
            <person name="Wing R.A."/>
            <person name="Meyers B.C."/>
            <person name="Yi K."/>
            <person name="Kong H."/>
            <person name="Lavrijsen P."/>
            <person name="Sunseri F."/>
            <person name="Falavigna A."/>
            <person name="Ye Y."/>
            <person name="Leebens-Mack J.H."/>
            <person name="Chen G."/>
        </authorList>
    </citation>
    <scope>NUCLEOTIDE SEQUENCE [LARGE SCALE GENOMIC DNA]</scope>
    <source>
        <strain evidence="3">cv. DH0086</strain>
    </source>
</reference>
<dbReference type="AlphaFoldDB" id="A0A5P1E525"/>
<gene>
    <name evidence="2" type="ORF">A4U43_C09F1840</name>
</gene>
<evidence type="ECO:0000313" key="2">
    <source>
        <dbReference type="EMBL" id="ONK57569.1"/>
    </source>
</evidence>
<dbReference type="Proteomes" id="UP000243459">
    <property type="component" value="Chromosome 9"/>
</dbReference>
<organism evidence="2 3">
    <name type="scientific">Asparagus officinalis</name>
    <name type="common">Garden asparagus</name>
    <dbReference type="NCBI Taxonomy" id="4686"/>
    <lineage>
        <taxon>Eukaryota</taxon>
        <taxon>Viridiplantae</taxon>
        <taxon>Streptophyta</taxon>
        <taxon>Embryophyta</taxon>
        <taxon>Tracheophyta</taxon>
        <taxon>Spermatophyta</taxon>
        <taxon>Magnoliopsida</taxon>
        <taxon>Liliopsida</taxon>
        <taxon>Asparagales</taxon>
        <taxon>Asparagaceae</taxon>
        <taxon>Asparagoideae</taxon>
        <taxon>Asparagus</taxon>
    </lineage>
</organism>
<dbReference type="PANTHER" id="PTHR48470">
    <property type="entry name" value="CELL DIVISION CONTROL PROTEIN 48 C ISOFORM 1"/>
    <property type="match status" value="1"/>
</dbReference>
<dbReference type="PANTHER" id="PTHR48470:SF1">
    <property type="entry name" value="CELL DIVISION CONTROL PROTEIN 48 C ISOFORM 1"/>
    <property type="match status" value="1"/>
</dbReference>
<dbReference type="Gramene" id="ONK57569">
    <property type="protein sequence ID" value="ONK57569"/>
    <property type="gene ID" value="A4U43_C09F1840"/>
</dbReference>
<feature type="region of interest" description="Disordered" evidence="1">
    <location>
        <begin position="1"/>
        <end position="39"/>
    </location>
</feature>
<keyword evidence="3" id="KW-1185">Reference proteome</keyword>
<accession>A0A5P1E525</accession>
<dbReference type="GO" id="GO:0016887">
    <property type="term" value="F:ATP hydrolysis activity"/>
    <property type="evidence" value="ECO:0007669"/>
    <property type="project" value="InterPro"/>
</dbReference>
<evidence type="ECO:0000313" key="3">
    <source>
        <dbReference type="Proteomes" id="UP000243459"/>
    </source>
</evidence>
<dbReference type="EMBL" id="CM007389">
    <property type="protein sequence ID" value="ONK57569.1"/>
    <property type="molecule type" value="Genomic_DNA"/>
</dbReference>
<protein>
    <submittedName>
        <fullName evidence="2">Uncharacterized protein</fullName>
    </submittedName>
</protein>
<proteinExistence type="predicted"/>
<sequence>MSGSQQPQQRKPGFVSGYTEGEEEETDSGGSSEFVSKMGTGNCVNSQGNYYRPENYLRKVSLQNGLKIAAEEIARATPGFVGVHLNALVNKAGNLAMRRIMEKRKSGFQEGKTDDWLRQPLSPEDLASNNVTMSDFQVL</sequence>
<dbReference type="InterPro" id="IPR055278">
    <property type="entry name" value="CDC48c"/>
</dbReference>
<name>A0A5P1E525_ASPOF</name>
<evidence type="ECO:0000256" key="1">
    <source>
        <dbReference type="SAM" id="MobiDB-lite"/>
    </source>
</evidence>
<dbReference type="Gene3D" id="1.10.8.60">
    <property type="match status" value="1"/>
</dbReference>